<dbReference type="AlphaFoldDB" id="A0A645E1V2"/>
<dbReference type="EMBL" id="VSSQ01041986">
    <property type="protein sequence ID" value="MPM95505.1"/>
    <property type="molecule type" value="Genomic_DNA"/>
</dbReference>
<name>A0A645E1V2_9ZZZZ</name>
<organism evidence="1">
    <name type="scientific">bioreactor metagenome</name>
    <dbReference type="NCBI Taxonomy" id="1076179"/>
    <lineage>
        <taxon>unclassified sequences</taxon>
        <taxon>metagenomes</taxon>
        <taxon>ecological metagenomes</taxon>
    </lineage>
</organism>
<reference evidence="1" key="1">
    <citation type="submission" date="2019-08" db="EMBL/GenBank/DDBJ databases">
        <authorList>
            <person name="Kucharzyk K."/>
            <person name="Murdoch R.W."/>
            <person name="Higgins S."/>
            <person name="Loffler F."/>
        </authorList>
    </citation>
    <scope>NUCLEOTIDE SEQUENCE</scope>
</reference>
<protein>
    <submittedName>
        <fullName evidence="1">Uncharacterized protein</fullName>
    </submittedName>
</protein>
<evidence type="ECO:0000313" key="1">
    <source>
        <dbReference type="EMBL" id="MPM95505.1"/>
    </source>
</evidence>
<comment type="caution">
    <text evidence="1">The sequence shown here is derived from an EMBL/GenBank/DDBJ whole genome shotgun (WGS) entry which is preliminary data.</text>
</comment>
<proteinExistence type="predicted"/>
<sequence>MAVFDARKVERVHRLAVFKHDVVRDVDDVIDRPNARRAQALLHPLRRRFDFDIGHHARGVARAERAVQNVDRRVGFDVAFAPDDLIRRFAQGVARCGGGFARHAEYALAVRAVRQYIELEHRFVKAEKLLNRHADLRLALQNQNAVDFRAGYAHIFEL</sequence>
<accession>A0A645E1V2</accession>
<gene>
    <name evidence="1" type="ORF">SDC9_142659</name>
</gene>